<keyword evidence="2" id="KW-1185">Reference proteome</keyword>
<dbReference type="STRING" id="385682.SAMN05444380_13214"/>
<evidence type="ECO:0000313" key="1">
    <source>
        <dbReference type="EMBL" id="SFF06660.1"/>
    </source>
</evidence>
<dbReference type="AlphaFoldDB" id="A0A1I2FPX8"/>
<dbReference type="eggNOG" id="ENOG5032RR7">
    <property type="taxonomic scope" value="Bacteria"/>
</dbReference>
<dbReference type="InterPro" id="IPR007485">
    <property type="entry name" value="LPS_assembly_LptE"/>
</dbReference>
<dbReference type="Pfam" id="PF04390">
    <property type="entry name" value="LptE"/>
    <property type="match status" value="1"/>
</dbReference>
<gene>
    <name evidence="1" type="ORF">SAMN05444380_13214</name>
</gene>
<sequence>MIRLVFNRHKIRGGGIILLFIFIQGCAVQLTFDGASIPENVHTASVQTFDNRAAYINPVLSQTLTEALKDRVINGSRLTLAEETGDVDFSGEIVAYETTPLAIQADAVSAETRLTVRINVRYENFRDPEKSWESSFSAYRDFPSEQNITAIEDELVSEIVEELTENIFNKAFADW</sequence>
<dbReference type="Gene3D" id="3.30.160.150">
    <property type="entry name" value="Lipoprotein like domain"/>
    <property type="match status" value="1"/>
</dbReference>
<protein>
    <submittedName>
        <fullName evidence="1">Lipopolysaccharide-assembly</fullName>
    </submittedName>
</protein>
<dbReference type="GO" id="GO:0043165">
    <property type="term" value="P:Gram-negative-bacterium-type cell outer membrane assembly"/>
    <property type="evidence" value="ECO:0007669"/>
    <property type="project" value="InterPro"/>
</dbReference>
<organism evidence="1 2">
    <name type="scientific">Thermophagus xiamenensis</name>
    <dbReference type="NCBI Taxonomy" id="385682"/>
    <lineage>
        <taxon>Bacteria</taxon>
        <taxon>Pseudomonadati</taxon>
        <taxon>Bacteroidota</taxon>
        <taxon>Bacteroidia</taxon>
        <taxon>Marinilabiliales</taxon>
        <taxon>Marinilabiliaceae</taxon>
        <taxon>Thermophagus</taxon>
    </lineage>
</organism>
<dbReference type="InParanoid" id="A0A1I2FPX8"/>
<dbReference type="GO" id="GO:0019867">
    <property type="term" value="C:outer membrane"/>
    <property type="evidence" value="ECO:0007669"/>
    <property type="project" value="InterPro"/>
</dbReference>
<name>A0A1I2FPX8_9BACT</name>
<dbReference type="Proteomes" id="UP000181976">
    <property type="component" value="Unassembled WGS sequence"/>
</dbReference>
<accession>A0A1I2FPX8</accession>
<evidence type="ECO:0000313" key="2">
    <source>
        <dbReference type="Proteomes" id="UP000181976"/>
    </source>
</evidence>
<proteinExistence type="predicted"/>
<dbReference type="RefSeq" id="WP_010528308.1">
    <property type="nucleotide sequence ID" value="NZ_AFSL01000079.1"/>
</dbReference>
<dbReference type="EMBL" id="FONA01000032">
    <property type="protein sequence ID" value="SFF06660.1"/>
    <property type="molecule type" value="Genomic_DNA"/>
</dbReference>
<reference evidence="1 2" key="1">
    <citation type="submission" date="2016-10" db="EMBL/GenBank/DDBJ databases">
        <authorList>
            <person name="de Groot N.N."/>
        </authorList>
    </citation>
    <scope>NUCLEOTIDE SEQUENCE [LARGE SCALE GENOMIC DNA]</scope>
    <source>
        <strain evidence="1 2">DSM 19012</strain>
    </source>
</reference>
<dbReference type="PROSITE" id="PS51257">
    <property type="entry name" value="PROKAR_LIPOPROTEIN"/>
    <property type="match status" value="1"/>
</dbReference>